<dbReference type="GeneID" id="3502399"/>
<feature type="region of interest" description="Disordered" evidence="1">
    <location>
        <begin position="1335"/>
        <end position="1356"/>
    </location>
</feature>
<feature type="compositionally biased region" description="Low complexity" evidence="1">
    <location>
        <begin position="51"/>
        <end position="71"/>
    </location>
</feature>
<dbReference type="InParanoid" id="Q4N6E9"/>
<evidence type="ECO:0000313" key="4">
    <source>
        <dbReference type="Proteomes" id="UP000001949"/>
    </source>
</evidence>
<feature type="compositionally biased region" description="Low complexity" evidence="1">
    <location>
        <begin position="101"/>
        <end position="113"/>
    </location>
</feature>
<reference evidence="3 4" key="1">
    <citation type="journal article" date="2005" name="Science">
        <title>Genome sequence of Theileria parva, a bovine pathogen that transforms lymphocytes.</title>
        <authorList>
            <person name="Gardner M.J."/>
            <person name="Bishop R."/>
            <person name="Shah T."/>
            <person name="de Villiers E.P."/>
            <person name="Carlton J.M."/>
            <person name="Hall N."/>
            <person name="Ren Q."/>
            <person name="Paulsen I.T."/>
            <person name="Pain A."/>
            <person name="Berriman M."/>
            <person name="Wilson R.J.M."/>
            <person name="Sato S."/>
            <person name="Ralph S.A."/>
            <person name="Mann D.J."/>
            <person name="Xiong Z."/>
            <person name="Shallom S.J."/>
            <person name="Weidman J."/>
            <person name="Jiang L."/>
            <person name="Lynn J."/>
            <person name="Weaver B."/>
            <person name="Shoaibi A."/>
            <person name="Domingo A.R."/>
            <person name="Wasawo D."/>
            <person name="Crabtree J."/>
            <person name="Wortman J.R."/>
            <person name="Haas B."/>
            <person name="Angiuoli S.V."/>
            <person name="Creasy T.H."/>
            <person name="Lu C."/>
            <person name="Suh B."/>
            <person name="Silva J.C."/>
            <person name="Utterback T.R."/>
            <person name="Feldblyum T.V."/>
            <person name="Pertea M."/>
            <person name="Allen J."/>
            <person name="Nierman W.C."/>
            <person name="Taracha E.L.N."/>
            <person name="Salzberg S.L."/>
            <person name="White O.R."/>
            <person name="Fitzhugh H.A."/>
            <person name="Morzaria S."/>
            <person name="Venter J.C."/>
            <person name="Fraser C.M."/>
            <person name="Nene V."/>
        </authorList>
    </citation>
    <scope>NUCLEOTIDE SEQUENCE [LARGE SCALE GENOMIC DNA]</scope>
    <source>
        <strain evidence="3 4">Muguga</strain>
    </source>
</reference>
<feature type="region of interest" description="Disordered" evidence="1">
    <location>
        <begin position="1373"/>
        <end position="1398"/>
    </location>
</feature>
<dbReference type="InterPro" id="IPR007480">
    <property type="entry name" value="DUF529"/>
</dbReference>
<gene>
    <name evidence="3" type="ordered locus">TP01_1221</name>
</gene>
<accession>Q4N6E9</accession>
<name>Q4N6E9_THEPA</name>
<comment type="caution">
    <text evidence="3">The sequence shown here is derived from an EMBL/GenBank/DDBJ whole genome shotgun (WGS) entry which is preliminary data.</text>
</comment>
<feature type="compositionally biased region" description="Low complexity" evidence="1">
    <location>
        <begin position="1373"/>
        <end position="1385"/>
    </location>
</feature>
<keyword evidence="2" id="KW-0732">Signal</keyword>
<evidence type="ECO:0000256" key="1">
    <source>
        <dbReference type="SAM" id="MobiDB-lite"/>
    </source>
</evidence>
<dbReference type="eggNOG" id="ENOG502S14T">
    <property type="taxonomic scope" value="Eukaryota"/>
</dbReference>
<feature type="compositionally biased region" description="Low complexity" evidence="1">
    <location>
        <begin position="25"/>
        <end position="34"/>
    </location>
</feature>
<dbReference type="Proteomes" id="UP000001949">
    <property type="component" value="Unassembled WGS sequence"/>
</dbReference>
<evidence type="ECO:0000313" key="3">
    <source>
        <dbReference type="EMBL" id="EAN34459.1"/>
    </source>
</evidence>
<organism evidence="3 4">
    <name type="scientific">Theileria parva</name>
    <name type="common">East coast fever infection agent</name>
    <dbReference type="NCBI Taxonomy" id="5875"/>
    <lineage>
        <taxon>Eukaryota</taxon>
        <taxon>Sar</taxon>
        <taxon>Alveolata</taxon>
        <taxon>Apicomplexa</taxon>
        <taxon>Aconoidasida</taxon>
        <taxon>Piroplasmida</taxon>
        <taxon>Theileriidae</taxon>
        <taxon>Theileria</taxon>
    </lineage>
</organism>
<feature type="compositionally biased region" description="Polar residues" evidence="1">
    <location>
        <begin position="72"/>
        <end position="100"/>
    </location>
</feature>
<dbReference type="EMBL" id="AAGK01000001">
    <property type="protein sequence ID" value="EAN34459.1"/>
    <property type="molecule type" value="Genomic_DNA"/>
</dbReference>
<evidence type="ECO:0000256" key="2">
    <source>
        <dbReference type="SAM" id="SignalP"/>
    </source>
</evidence>
<protein>
    <recommendedName>
        <fullName evidence="5">SfiI-subtelomeric related protein family member</fullName>
    </recommendedName>
</protein>
<sequence>MKKWIITVNLLFYITLVAQWKAVESAQPPSSGSGPPKGGGSTPNQSSTPKSQPTTQANQSQSQSNPTNATSASPTPGTQPSQATPNQPNSQPAKNASQHQSSASATNVTSSVTGQASGTPVSSGSTKQVTLDIENKLSTTEVDYAKNGKYPTYTAKSGCGFNKIVKKTEVIWESKDVCGTIVATKGNDNVAIFLETGGCIVLKKSSGKWNDISSQKHDITRLKFYGENDNEITSSNYKVKVLGYSSSFAFIYEFSEVKCLKIKFGDNDLWKHTDDDEYKDITMFQFDPIKNELYVAKNKNKYKKIDYKGPLAPPASQPGATTAGTTQAQPKGATTTPQAQAPATPAVEAPKVAPSSRPVTLNISGKASTEDYDFTTDHNRNIKIYTAKGSSMFNKVVKDDTVIWTTNDSTKYVTKVFTDGIGACASTKNVTIYLFNGHIEHYWKSDGGWQKASNKICLDLGKTSSTIGFDFHHDGEKRTFTAKPGYLFNSVILSGCMSGNTFWQGGTDERCSRKVVVYGVESSIKNVNVFLENERVIHAHKVGRNWISSTGFTLDIGKNSNNDLFDYRSTRGFGHFNPKANLSITNIVKKELKIWSAKDRDYGLKVVLMGSGKDVKHMSILLESGKFVLLTKSGQNKPWQDVTQNKHNFSGVRMFSLDEGTSKYHQLTKEDYEPIVFECRYGYEFKNDVRCVMITNMDMVLWSHTEDTEFGYPKGFYLDLRQNKFSVTSLKDQTKEVTPTKISAAISVATPVVKVPVAEPVKAPVAKEAIVTPKATLVAGPPIVKLYSSKPGELTCKVEKEFDDFDYYLQDLKCELITHDGNCVWKHETGKPYPRYMSYNEEDCKIVVSFEKEYYTCTIQDSKWKSVIRSQDGMTGGIGPSYAFGDTSTLTKSYSIISTGDTTKPTEAKTVAAPAVTAPPTPTEPTKVALDIEKKQTTTEYDYKDENGVVTYSPRDNRVFNKVNEGDYEIWKSAADVFGKLVRTKETKGVNYLVVLLTNRTFSLFQEAQNEWKDITKERHDVKKLKFYGEGDTVLKETDYDVTIVDMSFSHTFKSGVNCRRVLLGQEVVWKSDHDPKFPTISAFSLGLASNCFFIKNASGDVKKIEPKVEAELVTKVTAAPVKAEPAEPVKPKEATPATAGKSISLDIETTKGTDQFDFTDDNNVKTFSRKNDCVFDKVSEKSDVVWESEGVSGTMVRTKKFPNGDMFLVILLEDDMVRLFQKPAGGKWSDVTADRFDLKKLKFFGESDKELKSSDYNVNLAFLSYEFVFKTGIKCQKVKLGDDVVWNHDEDQKFEEIKAFTLGLTTNKFFVKNKNDEVKKIEYEAKTKEEVKGTVKAEEPKPVAEPAKPVDKEPAKEVTETIKPATAQVTTAVTTQPTTTSVVKEAPKPAVPEEPLSDRTEKSIDLDIDKTQGTDKIEYSKSQSGNIHSFTPKGDHLFIKITQGNDVLWESRSNLFGTKVIFISEGNKNYVGIILDNGGLVLFNKFAGKWDDITNTKYDVMKLKFYDDKEKELTSSSYEVALVDYSYRIIFNRNVKCKKVKYGNDDVWKSTDDTKFKEIKMFDLDFVSNSFVAVKDKNKSKKLDFKPTPTTTTPPATQTPTTTAATTTTTTSPVTTTTPPATTTATTPVTTGTTKGVTLDIATTQSTNDCDYCKSGSYPTYTAKSGCGFNKIVKKTEVIWESKNVLGTIVATKGNDNVAIFLDSGGCLVLKKSSGKWNDISSQKHDISKVKFFGDKDVEIKRANYRVKVLGYSSSFAFIYELNQGVKCKKVKLGEKEIWKQSDHPGFEVTMFQFDPIKNELYVAKTKDSYKKLSV</sequence>
<feature type="compositionally biased region" description="Low complexity" evidence="1">
    <location>
        <begin position="1587"/>
        <end position="1630"/>
    </location>
</feature>
<proteinExistence type="predicted"/>
<dbReference type="RefSeq" id="XP_766742.1">
    <property type="nucleotide sequence ID" value="XM_761649.1"/>
</dbReference>
<evidence type="ECO:0008006" key="5">
    <source>
        <dbReference type="Google" id="ProtNLM"/>
    </source>
</evidence>
<dbReference type="KEGG" id="tpv:TP01_1221"/>
<feature type="region of interest" description="Disordered" evidence="1">
    <location>
        <begin position="25"/>
        <end position="128"/>
    </location>
</feature>
<dbReference type="PANTHER" id="PTHR24216:SF65">
    <property type="entry name" value="PAXILLIN-LIKE PROTEIN 1"/>
    <property type="match status" value="1"/>
</dbReference>
<feature type="region of interest" description="Disordered" evidence="1">
    <location>
        <begin position="1584"/>
        <end position="1630"/>
    </location>
</feature>
<feature type="signal peptide" evidence="2">
    <location>
        <begin position="1"/>
        <end position="25"/>
    </location>
</feature>
<dbReference type="PANTHER" id="PTHR24216">
    <property type="entry name" value="PAXILLIN-RELATED"/>
    <property type="match status" value="1"/>
</dbReference>
<feature type="compositionally biased region" description="Polar residues" evidence="1">
    <location>
        <begin position="114"/>
        <end position="128"/>
    </location>
</feature>
<feature type="chain" id="PRO_5004241715" description="SfiI-subtelomeric related protein family member" evidence="2">
    <location>
        <begin position="26"/>
        <end position="1816"/>
    </location>
</feature>
<feature type="region of interest" description="Disordered" evidence="1">
    <location>
        <begin position="308"/>
        <end position="362"/>
    </location>
</feature>
<dbReference type="Pfam" id="PF04385">
    <property type="entry name" value="FAINT"/>
    <property type="match status" value="7"/>
</dbReference>
<keyword evidence="4" id="KW-1185">Reference proteome</keyword>
<dbReference type="VEuPathDB" id="PiroplasmaDB:TpMuguga_01g01221"/>
<feature type="compositionally biased region" description="Low complexity" evidence="1">
    <location>
        <begin position="317"/>
        <end position="350"/>
    </location>
</feature>